<sequence length="178" mass="19879">MQTVALAQLQLNGGSESSTDFQTCQSPEEGHPTLGLKGDGGNLSLLPPSSLVDTRKNILRTRVARSSSGRQPKRGRPRKKRNQSAPSEDEAAIQKAKYSHSVIERRYRDNLKGPALSGRVRKSDIMLRAVNYIHQSEVEIRHMDDEIKRLQDQVCIFQKLVNCDDCSPLKDMVLLGIV</sequence>
<organism evidence="2 3">
    <name type="scientific">Cladophialophora psammophila CBS 110553</name>
    <dbReference type="NCBI Taxonomy" id="1182543"/>
    <lineage>
        <taxon>Eukaryota</taxon>
        <taxon>Fungi</taxon>
        <taxon>Dikarya</taxon>
        <taxon>Ascomycota</taxon>
        <taxon>Pezizomycotina</taxon>
        <taxon>Eurotiomycetes</taxon>
        <taxon>Chaetothyriomycetidae</taxon>
        <taxon>Chaetothyriales</taxon>
        <taxon>Herpotrichiellaceae</taxon>
        <taxon>Cladophialophora</taxon>
    </lineage>
</organism>
<gene>
    <name evidence="2" type="ORF">A1O5_00966</name>
</gene>
<dbReference type="SUPFAM" id="SSF47459">
    <property type="entry name" value="HLH, helix-loop-helix DNA-binding domain"/>
    <property type="match status" value="1"/>
</dbReference>
<reference evidence="2 3" key="1">
    <citation type="submission" date="2013-03" db="EMBL/GenBank/DDBJ databases">
        <title>The Genome Sequence of Cladophialophora psammophila CBS 110553.</title>
        <authorList>
            <consortium name="The Broad Institute Genomics Platform"/>
            <person name="Cuomo C."/>
            <person name="de Hoog S."/>
            <person name="Gorbushina A."/>
            <person name="Walker B."/>
            <person name="Young S.K."/>
            <person name="Zeng Q."/>
            <person name="Gargeya S."/>
            <person name="Fitzgerald M."/>
            <person name="Haas B."/>
            <person name="Abouelleil A."/>
            <person name="Allen A.W."/>
            <person name="Alvarado L."/>
            <person name="Arachchi H.M."/>
            <person name="Berlin A.M."/>
            <person name="Chapman S.B."/>
            <person name="Gainer-Dewar J."/>
            <person name="Goldberg J."/>
            <person name="Griggs A."/>
            <person name="Gujja S."/>
            <person name="Hansen M."/>
            <person name="Howarth C."/>
            <person name="Imamovic A."/>
            <person name="Ireland A."/>
            <person name="Larimer J."/>
            <person name="McCowan C."/>
            <person name="Murphy C."/>
            <person name="Pearson M."/>
            <person name="Poon T.W."/>
            <person name="Priest M."/>
            <person name="Roberts A."/>
            <person name="Saif S."/>
            <person name="Shea T."/>
            <person name="Sisk P."/>
            <person name="Sykes S."/>
            <person name="Wortman J."/>
            <person name="Nusbaum C."/>
            <person name="Birren B."/>
        </authorList>
    </citation>
    <scope>NUCLEOTIDE SEQUENCE [LARGE SCALE GENOMIC DNA]</scope>
    <source>
        <strain evidence="2 3">CBS 110553</strain>
    </source>
</reference>
<feature type="region of interest" description="Disordered" evidence="1">
    <location>
        <begin position="1"/>
        <end position="94"/>
    </location>
</feature>
<evidence type="ECO:0000313" key="2">
    <source>
        <dbReference type="EMBL" id="EXJ76458.1"/>
    </source>
</evidence>
<dbReference type="AlphaFoldDB" id="W9X8C8"/>
<keyword evidence="3" id="KW-1185">Reference proteome</keyword>
<protein>
    <recommendedName>
        <fullName evidence="4">BHLH domain-containing protein</fullName>
    </recommendedName>
</protein>
<feature type="compositionally biased region" description="Basic residues" evidence="1">
    <location>
        <begin position="71"/>
        <end position="82"/>
    </location>
</feature>
<dbReference type="GO" id="GO:0046983">
    <property type="term" value="F:protein dimerization activity"/>
    <property type="evidence" value="ECO:0007669"/>
    <property type="project" value="InterPro"/>
</dbReference>
<evidence type="ECO:0008006" key="4">
    <source>
        <dbReference type="Google" id="ProtNLM"/>
    </source>
</evidence>
<dbReference type="RefSeq" id="XP_007739775.1">
    <property type="nucleotide sequence ID" value="XM_007741585.1"/>
</dbReference>
<comment type="caution">
    <text evidence="2">The sequence shown here is derived from an EMBL/GenBank/DDBJ whole genome shotgun (WGS) entry which is preliminary data.</text>
</comment>
<dbReference type="Proteomes" id="UP000019471">
    <property type="component" value="Unassembled WGS sequence"/>
</dbReference>
<accession>W9X8C8</accession>
<dbReference type="OrthoDB" id="2133190at2759"/>
<dbReference type="InterPro" id="IPR036638">
    <property type="entry name" value="HLH_DNA-bd_sf"/>
</dbReference>
<dbReference type="EMBL" id="AMGX01000001">
    <property type="protein sequence ID" value="EXJ76458.1"/>
    <property type="molecule type" value="Genomic_DNA"/>
</dbReference>
<dbReference type="HOGENOM" id="CLU_1510449_0_0_1"/>
<proteinExistence type="predicted"/>
<feature type="compositionally biased region" description="Polar residues" evidence="1">
    <location>
        <begin position="1"/>
        <end position="26"/>
    </location>
</feature>
<name>W9X8C8_9EURO</name>
<evidence type="ECO:0000256" key="1">
    <source>
        <dbReference type="SAM" id="MobiDB-lite"/>
    </source>
</evidence>
<dbReference type="GeneID" id="19185702"/>
<dbReference type="eggNOG" id="KOG1318">
    <property type="taxonomic scope" value="Eukaryota"/>
</dbReference>
<evidence type="ECO:0000313" key="3">
    <source>
        <dbReference type="Proteomes" id="UP000019471"/>
    </source>
</evidence>
<dbReference type="Gene3D" id="4.10.280.10">
    <property type="entry name" value="Helix-loop-helix DNA-binding domain"/>
    <property type="match status" value="1"/>
</dbReference>